<protein>
    <submittedName>
        <fullName evidence="1">Putative reverse transcriptase domain-containing protein</fullName>
    </submittedName>
</protein>
<dbReference type="Gene3D" id="3.10.10.10">
    <property type="entry name" value="HIV Type 1 Reverse Transcriptase, subunit A, domain 1"/>
    <property type="match status" value="1"/>
</dbReference>
<keyword evidence="1" id="KW-0695">RNA-directed DNA polymerase</keyword>
<dbReference type="SUPFAM" id="SSF56672">
    <property type="entry name" value="DNA/RNA polymerases"/>
    <property type="match status" value="1"/>
</dbReference>
<sequence length="270" mass="31485">MFSHVIRYLAVKHSPQELFDPYRSLIVSIFAQFVVPSVGPTTISPIQTKSIAIKPRNLLFWHDKRERNDTTTDFSTVTPIPSSNELSPITVSTFIARNFENTLLTNHVSTSANLDPMISSAFVEVNYEVLESLLRKQMRQKRNEYLRTELEYCSEEYNKEREMEPRPVPSKRSLQRRTSWYTTLSGEKVKALKPSSPGGEPFNTEHRLNGFKHIEPIKQKKRSLAPERNEAMRKKVEELTKANILREVKYQTWVSNPVMVKKDDRRWKLC</sequence>
<dbReference type="AlphaFoldDB" id="A0A6L2M6Q7"/>
<comment type="caution">
    <text evidence="1">The sequence shown here is derived from an EMBL/GenBank/DDBJ whole genome shotgun (WGS) entry which is preliminary data.</text>
</comment>
<dbReference type="GO" id="GO:0003964">
    <property type="term" value="F:RNA-directed DNA polymerase activity"/>
    <property type="evidence" value="ECO:0007669"/>
    <property type="project" value="UniProtKB-KW"/>
</dbReference>
<name>A0A6L2M6Q7_TANCI</name>
<keyword evidence="1" id="KW-0548">Nucleotidyltransferase</keyword>
<proteinExistence type="predicted"/>
<keyword evidence="1" id="KW-0808">Transferase</keyword>
<dbReference type="EMBL" id="BKCJ010005883">
    <property type="protein sequence ID" value="GEU69159.1"/>
    <property type="molecule type" value="Genomic_DNA"/>
</dbReference>
<evidence type="ECO:0000313" key="1">
    <source>
        <dbReference type="EMBL" id="GEU69159.1"/>
    </source>
</evidence>
<organism evidence="1">
    <name type="scientific">Tanacetum cinerariifolium</name>
    <name type="common">Dalmatian daisy</name>
    <name type="synonym">Chrysanthemum cinerariifolium</name>
    <dbReference type="NCBI Taxonomy" id="118510"/>
    <lineage>
        <taxon>Eukaryota</taxon>
        <taxon>Viridiplantae</taxon>
        <taxon>Streptophyta</taxon>
        <taxon>Embryophyta</taxon>
        <taxon>Tracheophyta</taxon>
        <taxon>Spermatophyta</taxon>
        <taxon>Magnoliopsida</taxon>
        <taxon>eudicotyledons</taxon>
        <taxon>Gunneridae</taxon>
        <taxon>Pentapetalae</taxon>
        <taxon>asterids</taxon>
        <taxon>campanulids</taxon>
        <taxon>Asterales</taxon>
        <taxon>Asteraceae</taxon>
        <taxon>Asteroideae</taxon>
        <taxon>Anthemideae</taxon>
        <taxon>Anthemidinae</taxon>
        <taxon>Tanacetum</taxon>
    </lineage>
</organism>
<gene>
    <name evidence="1" type="ORF">Tci_041137</name>
</gene>
<accession>A0A6L2M6Q7</accession>
<dbReference type="InterPro" id="IPR043502">
    <property type="entry name" value="DNA/RNA_pol_sf"/>
</dbReference>
<reference evidence="1" key="1">
    <citation type="journal article" date="2019" name="Sci. Rep.">
        <title>Draft genome of Tanacetum cinerariifolium, the natural source of mosquito coil.</title>
        <authorList>
            <person name="Yamashiro T."/>
            <person name="Shiraishi A."/>
            <person name="Satake H."/>
            <person name="Nakayama K."/>
        </authorList>
    </citation>
    <scope>NUCLEOTIDE SEQUENCE</scope>
</reference>